<evidence type="ECO:0000313" key="2">
    <source>
        <dbReference type="EMBL" id="GAA3802269.1"/>
    </source>
</evidence>
<evidence type="ECO:0000256" key="1">
    <source>
        <dbReference type="SAM" id="MobiDB-lite"/>
    </source>
</evidence>
<keyword evidence="3" id="KW-1185">Reference proteome</keyword>
<proteinExistence type="predicted"/>
<evidence type="ECO:0000313" key="3">
    <source>
        <dbReference type="Proteomes" id="UP001501624"/>
    </source>
</evidence>
<accession>A0ABP7HR16</accession>
<gene>
    <name evidence="2" type="ORF">GCM10022380_19750</name>
</gene>
<reference evidence="3" key="1">
    <citation type="journal article" date="2019" name="Int. J. Syst. Evol. Microbiol.">
        <title>The Global Catalogue of Microorganisms (GCM) 10K type strain sequencing project: providing services to taxonomists for standard genome sequencing and annotation.</title>
        <authorList>
            <consortium name="The Broad Institute Genomics Platform"/>
            <consortium name="The Broad Institute Genome Sequencing Center for Infectious Disease"/>
            <person name="Wu L."/>
            <person name="Ma J."/>
        </authorList>
    </citation>
    <scope>NUCLEOTIDE SEQUENCE [LARGE SCALE GENOMIC DNA]</scope>
    <source>
        <strain evidence="3">JCM 17017</strain>
    </source>
</reference>
<feature type="region of interest" description="Disordered" evidence="1">
    <location>
        <begin position="48"/>
        <end position="91"/>
    </location>
</feature>
<comment type="caution">
    <text evidence="2">The sequence shown here is derived from an EMBL/GenBank/DDBJ whole genome shotgun (WGS) entry which is preliminary data.</text>
</comment>
<dbReference type="Proteomes" id="UP001501624">
    <property type="component" value="Unassembled WGS sequence"/>
</dbReference>
<dbReference type="EMBL" id="BAABCM010000002">
    <property type="protein sequence ID" value="GAA3802269.1"/>
    <property type="molecule type" value="Genomic_DNA"/>
</dbReference>
<organism evidence="2 3">
    <name type="scientific">Amycolatopsis tucumanensis</name>
    <dbReference type="NCBI Taxonomy" id="401106"/>
    <lineage>
        <taxon>Bacteria</taxon>
        <taxon>Bacillati</taxon>
        <taxon>Actinomycetota</taxon>
        <taxon>Actinomycetes</taxon>
        <taxon>Pseudonocardiales</taxon>
        <taxon>Pseudonocardiaceae</taxon>
        <taxon>Amycolatopsis</taxon>
    </lineage>
</organism>
<feature type="region of interest" description="Disordered" evidence="1">
    <location>
        <begin position="1"/>
        <end position="23"/>
    </location>
</feature>
<name>A0ABP7HR16_9PSEU</name>
<sequence length="162" mass="16892">MRCNHGLPETDPESATAGNGVGGWGAWHVPRLRTYAASSFRKIVMPPSWHSSDLRRQSDRAPPGGQGSAPDPGAPSGIRGGDLFAGAPRAAKPAGTIRSVGSLWSGNTAIRSGFPQLLPGGRGAELLQAPDSQGSQRLILAVKLLGEGGQGQRRPSFTDEFE</sequence>
<protein>
    <submittedName>
        <fullName evidence="2">Uncharacterized protein</fullName>
    </submittedName>
</protein>